<dbReference type="Pfam" id="PF00795">
    <property type="entry name" value="CN_hydrolase"/>
    <property type="match status" value="1"/>
</dbReference>
<gene>
    <name evidence="4" type="primary">nitA</name>
    <name evidence="4" type="ORF">Lade_1660</name>
    <name evidence="5" type="ORF">NCTC12735_00967</name>
</gene>
<evidence type="ECO:0000256" key="2">
    <source>
        <dbReference type="ARBA" id="ARBA00022801"/>
    </source>
</evidence>
<feature type="domain" description="CN hydrolase" evidence="3">
    <location>
        <begin position="2"/>
        <end position="249"/>
    </location>
</feature>
<dbReference type="Proteomes" id="UP000281170">
    <property type="component" value="Plasmid 13"/>
</dbReference>
<dbReference type="SUPFAM" id="SSF56317">
    <property type="entry name" value="Carbon-nitrogen hydrolase"/>
    <property type="match status" value="1"/>
</dbReference>
<dbReference type="AlphaFoldDB" id="A0A0W0R1L2"/>
<organism evidence="4 6">
    <name type="scientific">Legionella adelaidensis</name>
    <dbReference type="NCBI Taxonomy" id="45056"/>
    <lineage>
        <taxon>Bacteria</taxon>
        <taxon>Pseudomonadati</taxon>
        <taxon>Pseudomonadota</taxon>
        <taxon>Gammaproteobacteria</taxon>
        <taxon>Legionellales</taxon>
        <taxon>Legionellaceae</taxon>
        <taxon>Legionella</taxon>
    </lineage>
</organism>
<evidence type="ECO:0000313" key="7">
    <source>
        <dbReference type="Proteomes" id="UP000281170"/>
    </source>
</evidence>
<dbReference type="InterPro" id="IPR003010">
    <property type="entry name" value="C-N_Hydrolase"/>
</dbReference>
<dbReference type="CDD" id="cd07572">
    <property type="entry name" value="nit"/>
    <property type="match status" value="1"/>
</dbReference>
<dbReference type="InterPro" id="IPR001110">
    <property type="entry name" value="UPF0012_CS"/>
</dbReference>
<dbReference type="InterPro" id="IPR036526">
    <property type="entry name" value="C-N_Hydrolase_sf"/>
</dbReference>
<comment type="similarity">
    <text evidence="1">Belongs to the carbon-nitrogen hydrolase superfamily. NIT1/NIT2 family.</text>
</comment>
<keyword evidence="5" id="KW-0614">Plasmid</keyword>
<reference evidence="4 6" key="1">
    <citation type="submission" date="2015-11" db="EMBL/GenBank/DDBJ databases">
        <title>Identification of large and diverse effector repertoires of 38 Legionella species.</title>
        <authorList>
            <person name="Burstein D."/>
            <person name="Amaro F."/>
            <person name="Zusman T."/>
            <person name="Lifshitz Z."/>
            <person name="Cohen O."/>
            <person name="Gilbert J.A."/>
            <person name="Pupko T."/>
            <person name="Shuman H.A."/>
            <person name="Segal G."/>
        </authorList>
    </citation>
    <scope>NUCLEOTIDE SEQUENCE [LARGE SCALE GENOMIC DNA]</scope>
    <source>
        <strain evidence="4 6">1762-AUS-E</strain>
    </source>
</reference>
<proteinExistence type="inferred from homology"/>
<reference evidence="5 7" key="2">
    <citation type="submission" date="2018-12" db="EMBL/GenBank/DDBJ databases">
        <authorList>
            <consortium name="Pathogen Informatics"/>
        </authorList>
    </citation>
    <scope>NUCLEOTIDE SEQUENCE [LARGE SCALE GENOMIC DNA]</scope>
    <source>
        <strain evidence="5 7">NCTC12735</strain>
        <plasmid evidence="7">13</plasmid>
    </source>
</reference>
<dbReference type="EC" id="3.5.5.1" evidence="5"/>
<keyword evidence="2 5" id="KW-0378">Hydrolase</keyword>
<dbReference type="KEGG" id="ladl:NCTC12735_00967"/>
<dbReference type="EMBL" id="LNKA01000011">
    <property type="protein sequence ID" value="KTC64980.1"/>
    <property type="molecule type" value="Genomic_DNA"/>
</dbReference>
<dbReference type="EC" id="3.5.1.77" evidence="5"/>
<dbReference type="GO" id="GO:0047417">
    <property type="term" value="F:N-carbamoyl-D-amino acid hydrolase activity"/>
    <property type="evidence" value="ECO:0007669"/>
    <property type="project" value="UniProtKB-EC"/>
</dbReference>
<dbReference type="OrthoDB" id="9811121at2"/>
<geneLocation type="plasmid" evidence="5 7">
    <name>13</name>
</geneLocation>
<evidence type="ECO:0000313" key="4">
    <source>
        <dbReference type="EMBL" id="KTC64980.1"/>
    </source>
</evidence>
<dbReference type="PROSITE" id="PS50263">
    <property type="entry name" value="CN_HYDROLASE"/>
    <property type="match status" value="1"/>
</dbReference>
<dbReference type="Gene3D" id="3.60.110.10">
    <property type="entry name" value="Carbon-nitrogen hydrolase"/>
    <property type="match status" value="1"/>
</dbReference>
<dbReference type="GO" id="GO:0000257">
    <property type="term" value="F:nitrilase activity"/>
    <property type="evidence" value="ECO:0007669"/>
    <property type="project" value="UniProtKB-EC"/>
</dbReference>
<dbReference type="PROSITE" id="PS01227">
    <property type="entry name" value="UPF0012"/>
    <property type="match status" value="1"/>
</dbReference>
<dbReference type="InterPro" id="IPR045254">
    <property type="entry name" value="Nit1/2_C-N_Hydrolase"/>
</dbReference>
<protein>
    <submittedName>
        <fullName evidence="4">Nitrilase</fullName>
        <ecNumber evidence="5">3.5.1.77</ecNumber>
        <ecNumber evidence="5">3.5.5.1</ecNumber>
    </submittedName>
</protein>
<dbReference type="RefSeq" id="WP_058462736.1">
    <property type="nucleotide sequence ID" value="NZ_CAAAHS010000013.1"/>
</dbReference>
<evidence type="ECO:0000313" key="5">
    <source>
        <dbReference type="EMBL" id="VEH85340.1"/>
    </source>
</evidence>
<dbReference type="PATRIC" id="fig|45056.6.peg.1712"/>
<evidence type="ECO:0000259" key="3">
    <source>
        <dbReference type="PROSITE" id="PS50263"/>
    </source>
</evidence>
<dbReference type="PANTHER" id="PTHR23088">
    <property type="entry name" value="NITRILASE-RELATED"/>
    <property type="match status" value="1"/>
</dbReference>
<name>A0A0W0R1L2_9GAMM</name>
<evidence type="ECO:0000256" key="1">
    <source>
        <dbReference type="ARBA" id="ARBA00010613"/>
    </source>
</evidence>
<sequence>MGKIGVAQMVSTVNVEKNLQKVEDFFHIAKTEAVDLILLPENFAFMGLKETDKFTVAESYGSGPIQDKIKDLAAKFGIWVIAGTIPIKTASERVNASCLVYDHRGDCVARYNKIHLFDVTVSEKESHQESLTVEPGNEVVVVDTPVGKIGLSVCYDLRFPELYQQLVIKGAEILSVPSAFTAITGIAHWEVLLRARAIENLCYVLAPNQGGVHENGRHTYGHSMIVEPWGKVVMEKENGTGILIADIDLERLHRLRKDFPCNNHHKFRIAI</sequence>
<evidence type="ECO:0000313" key="6">
    <source>
        <dbReference type="Proteomes" id="UP000054859"/>
    </source>
</evidence>
<dbReference type="STRING" id="45056.Lade_1660"/>
<dbReference type="PANTHER" id="PTHR23088:SF27">
    <property type="entry name" value="DEAMINATED GLUTATHIONE AMIDASE"/>
    <property type="match status" value="1"/>
</dbReference>
<accession>A0A0W0R1L2</accession>
<dbReference type="Proteomes" id="UP000054859">
    <property type="component" value="Unassembled WGS sequence"/>
</dbReference>
<keyword evidence="6" id="KW-1185">Reference proteome</keyword>
<dbReference type="EMBL" id="LR134422">
    <property type="protein sequence ID" value="VEH85340.1"/>
    <property type="molecule type" value="Genomic_DNA"/>
</dbReference>